<organism evidence="2 3">
    <name type="scientific">Roseovarius atlanticus</name>
    <dbReference type="NCBI Taxonomy" id="1641875"/>
    <lineage>
        <taxon>Bacteria</taxon>
        <taxon>Pseudomonadati</taxon>
        <taxon>Pseudomonadota</taxon>
        <taxon>Alphaproteobacteria</taxon>
        <taxon>Rhodobacterales</taxon>
        <taxon>Roseobacteraceae</taxon>
        <taxon>Roseovarius</taxon>
    </lineage>
</organism>
<evidence type="ECO:0000313" key="3">
    <source>
        <dbReference type="Proteomes" id="UP000051295"/>
    </source>
</evidence>
<feature type="signal peptide" evidence="1">
    <location>
        <begin position="1"/>
        <end position="20"/>
    </location>
</feature>
<feature type="chain" id="PRO_5006664113" evidence="1">
    <location>
        <begin position="21"/>
        <end position="98"/>
    </location>
</feature>
<dbReference type="STRING" id="1641875.XM53_03090"/>
<reference evidence="2 3" key="1">
    <citation type="submission" date="2015-04" db="EMBL/GenBank/DDBJ databases">
        <title>The draft genome sequence of Roseovarius sp.R12b.</title>
        <authorList>
            <person name="Li G."/>
            <person name="Lai Q."/>
            <person name="Shao Z."/>
            <person name="Yan P."/>
        </authorList>
    </citation>
    <scope>NUCLEOTIDE SEQUENCE [LARGE SCALE GENOMIC DNA]</scope>
    <source>
        <strain evidence="2 3">R12B</strain>
    </source>
</reference>
<gene>
    <name evidence="2" type="ORF">XM53_03090</name>
</gene>
<proteinExistence type="predicted"/>
<keyword evidence="3" id="KW-1185">Reference proteome</keyword>
<accession>A0A0T5P0M4</accession>
<dbReference type="EMBL" id="LAXJ01000002">
    <property type="protein sequence ID" value="KRS14699.1"/>
    <property type="molecule type" value="Genomic_DNA"/>
</dbReference>
<dbReference type="PATRIC" id="fig|1641875.4.peg.1719"/>
<name>A0A0T5P0M4_9RHOB</name>
<dbReference type="RefSeq" id="WP_057790119.1">
    <property type="nucleotide sequence ID" value="NZ_LAXJ01000002.1"/>
</dbReference>
<keyword evidence="1" id="KW-0732">Signal</keyword>
<evidence type="ECO:0000256" key="1">
    <source>
        <dbReference type="SAM" id="SignalP"/>
    </source>
</evidence>
<protein>
    <submittedName>
        <fullName evidence="2">Uncharacterized protein</fullName>
    </submittedName>
</protein>
<dbReference type="AlphaFoldDB" id="A0A0T5P0M4"/>
<evidence type="ECO:0000313" key="2">
    <source>
        <dbReference type="EMBL" id="KRS14699.1"/>
    </source>
</evidence>
<sequence length="98" mass="10545">MLRHITGLALIALGATPATATSPIADILCEPSHTLTQKLSRQFGETRFARGTQGPDQVMEVWTDDRGGWTLVVTYATGTSCIVAMGENWDKVQAENPA</sequence>
<dbReference type="Proteomes" id="UP000051295">
    <property type="component" value="Unassembled WGS sequence"/>
</dbReference>
<comment type="caution">
    <text evidence="2">The sequence shown here is derived from an EMBL/GenBank/DDBJ whole genome shotgun (WGS) entry which is preliminary data.</text>
</comment>